<dbReference type="Gene3D" id="3.40.190.10">
    <property type="entry name" value="Periplasmic binding protein-like II"/>
    <property type="match status" value="2"/>
</dbReference>
<evidence type="ECO:0000256" key="4">
    <source>
        <dbReference type="SAM" id="SignalP"/>
    </source>
</evidence>
<comment type="caution">
    <text evidence="6">The sequence shown here is derived from an EMBL/GenBank/DDBJ whole genome shotgun (WGS) entry which is preliminary data.</text>
</comment>
<sequence length="325" mass="33986">MNRSPARTARRGLATALVLALPLALSACGGGDTDEGADGTTSITVGVIPIVDVAPIYLGVEKGFFKEEGLDVELELAQGGAAIVPAVASGQYQFGFSNTTSLLLAQTQDVPVKVVTAGVNATEDPSADMSGVLVKAGSDIKSPKDLEGKKVAVNTLKNINTTTTNELVRQDGGDPTKIEYVELAFPEIGPAVEKGDVDAGQVVEPFLTIGTQAGMTDLGSNFVAADPGLAVAEYFTSTSFAESDADTVEAFTTAMNESLDYAQAHPDEVKKILPTYTDIDESVVAELNMPQWTSEIDAESIEKLADLADQDKLFAKDPDVDALLP</sequence>
<evidence type="ECO:0000259" key="5">
    <source>
        <dbReference type="Pfam" id="PF09084"/>
    </source>
</evidence>
<dbReference type="EMBL" id="BSEL01000002">
    <property type="protein sequence ID" value="GLJ66794.1"/>
    <property type="molecule type" value="Genomic_DNA"/>
</dbReference>
<dbReference type="PANTHER" id="PTHR30024:SF47">
    <property type="entry name" value="TAURINE-BINDING PERIPLASMIC PROTEIN"/>
    <property type="match status" value="1"/>
</dbReference>
<keyword evidence="3 4" id="KW-0732">Signal</keyword>
<feature type="signal peptide" evidence="4">
    <location>
        <begin position="1"/>
        <end position="27"/>
    </location>
</feature>
<comment type="subcellular location">
    <subcellularLocation>
        <location evidence="1">Periplasm</location>
    </subcellularLocation>
</comment>
<reference evidence="6" key="2">
    <citation type="submission" date="2023-01" db="EMBL/GenBank/DDBJ databases">
        <authorList>
            <person name="Sun Q."/>
            <person name="Evtushenko L."/>
        </authorList>
    </citation>
    <scope>NUCLEOTIDE SEQUENCE</scope>
    <source>
        <strain evidence="6">VKM Ac-1246</strain>
    </source>
</reference>
<evidence type="ECO:0000256" key="3">
    <source>
        <dbReference type="ARBA" id="ARBA00022729"/>
    </source>
</evidence>
<feature type="domain" description="SsuA/THI5-like" evidence="5">
    <location>
        <begin position="52"/>
        <end position="268"/>
    </location>
</feature>
<evidence type="ECO:0000256" key="1">
    <source>
        <dbReference type="ARBA" id="ARBA00004418"/>
    </source>
</evidence>
<dbReference type="InterPro" id="IPR015168">
    <property type="entry name" value="SsuA/THI5"/>
</dbReference>
<evidence type="ECO:0000313" key="6">
    <source>
        <dbReference type="EMBL" id="GLJ66794.1"/>
    </source>
</evidence>
<proteinExistence type="inferred from homology"/>
<dbReference type="PROSITE" id="PS51257">
    <property type="entry name" value="PROKAR_LIPOPROTEIN"/>
    <property type="match status" value="1"/>
</dbReference>
<organism evidence="6 7">
    <name type="scientific">Nocardioides luteus</name>
    <dbReference type="NCBI Taxonomy" id="1844"/>
    <lineage>
        <taxon>Bacteria</taxon>
        <taxon>Bacillati</taxon>
        <taxon>Actinomycetota</taxon>
        <taxon>Actinomycetes</taxon>
        <taxon>Propionibacteriales</taxon>
        <taxon>Nocardioidaceae</taxon>
        <taxon>Nocardioides</taxon>
    </lineage>
</organism>
<dbReference type="PANTHER" id="PTHR30024">
    <property type="entry name" value="ALIPHATIC SULFONATES-BINDING PROTEIN-RELATED"/>
    <property type="match status" value="1"/>
</dbReference>
<gene>
    <name evidence="6" type="ORF">GCM10017579_08300</name>
</gene>
<evidence type="ECO:0000313" key="7">
    <source>
        <dbReference type="Proteomes" id="UP001142292"/>
    </source>
</evidence>
<dbReference type="SUPFAM" id="SSF53850">
    <property type="entry name" value="Periplasmic binding protein-like II"/>
    <property type="match status" value="1"/>
</dbReference>
<evidence type="ECO:0000256" key="2">
    <source>
        <dbReference type="ARBA" id="ARBA00010742"/>
    </source>
</evidence>
<protein>
    <submittedName>
        <fullName evidence="6">Nitrate ABC transporter substrate-binding protein</fullName>
    </submittedName>
</protein>
<keyword evidence="7" id="KW-1185">Reference proteome</keyword>
<dbReference type="RefSeq" id="WP_189120532.1">
    <property type="nucleotide sequence ID" value="NZ_BMRK01000025.1"/>
</dbReference>
<dbReference type="Pfam" id="PF09084">
    <property type="entry name" value="NMT1"/>
    <property type="match status" value="1"/>
</dbReference>
<feature type="chain" id="PRO_5045907420" evidence="4">
    <location>
        <begin position="28"/>
        <end position="325"/>
    </location>
</feature>
<reference evidence="6" key="1">
    <citation type="journal article" date="2014" name="Int. J. Syst. Evol. Microbiol.">
        <title>Complete genome of a new Firmicutes species belonging to the dominant human colonic microbiota ('Ruminococcus bicirculans') reveals two chromosomes and a selective capacity to utilize plant glucans.</title>
        <authorList>
            <consortium name="NISC Comparative Sequencing Program"/>
            <person name="Wegmann U."/>
            <person name="Louis P."/>
            <person name="Goesmann A."/>
            <person name="Henrissat B."/>
            <person name="Duncan S.H."/>
            <person name="Flint H.J."/>
        </authorList>
    </citation>
    <scope>NUCLEOTIDE SEQUENCE</scope>
    <source>
        <strain evidence="6">VKM Ac-1246</strain>
    </source>
</reference>
<accession>A0ABQ5STC3</accession>
<dbReference type="Proteomes" id="UP001142292">
    <property type="component" value="Unassembled WGS sequence"/>
</dbReference>
<comment type="similarity">
    <text evidence="2">Belongs to the bacterial solute-binding protein SsuA/TauA family.</text>
</comment>
<name>A0ABQ5STC3_9ACTN</name>